<dbReference type="AlphaFoldDB" id="A0A382Z965"/>
<feature type="non-terminal residue" evidence="1">
    <location>
        <position position="1"/>
    </location>
</feature>
<reference evidence="1" key="1">
    <citation type="submission" date="2018-05" db="EMBL/GenBank/DDBJ databases">
        <authorList>
            <person name="Lanie J.A."/>
            <person name="Ng W.-L."/>
            <person name="Kazmierczak K.M."/>
            <person name="Andrzejewski T.M."/>
            <person name="Davidsen T.M."/>
            <person name="Wayne K.J."/>
            <person name="Tettelin H."/>
            <person name="Glass J.I."/>
            <person name="Rusch D."/>
            <person name="Podicherti R."/>
            <person name="Tsui H.-C.T."/>
            <person name="Winkler M.E."/>
        </authorList>
    </citation>
    <scope>NUCLEOTIDE SEQUENCE</scope>
</reference>
<organism evidence="1">
    <name type="scientific">marine metagenome</name>
    <dbReference type="NCBI Taxonomy" id="408172"/>
    <lineage>
        <taxon>unclassified sequences</taxon>
        <taxon>metagenomes</taxon>
        <taxon>ecological metagenomes</taxon>
    </lineage>
</organism>
<evidence type="ECO:0000313" key="1">
    <source>
        <dbReference type="EMBL" id="SVD92013.1"/>
    </source>
</evidence>
<protein>
    <submittedName>
        <fullName evidence="1">Uncharacterized protein</fullName>
    </submittedName>
</protein>
<dbReference type="EMBL" id="UINC01182023">
    <property type="protein sequence ID" value="SVD92013.1"/>
    <property type="molecule type" value="Genomic_DNA"/>
</dbReference>
<sequence length="258" mass="26546">DGGSCPLMDCAGTCSNSVGNTYGANSGNGTAEYREYFLNVDGDAFGGEFQGWHCSMDVSSGSTVANPTVLSTWTTTPGDIDDSCNCPSNSDVYNASTNPIPCHDDCGLCSYDNSGNALSTRNDFRLCTDNSSSDNCNDDSSNPGSDGVWSDCTGQCMGSRAYMEHFTDGDGDGIGGSTSQKYHCRTDAKVASATSSGWVTNTGDLDDTCACSTNASANDCKDECGICIGASNYGNFKTSCANGSCPLMDCAGACSNTG</sequence>
<accession>A0A382Z965</accession>
<gene>
    <name evidence="1" type="ORF">METZ01_LOCUS444867</name>
</gene>
<name>A0A382Z965_9ZZZZ</name>
<proteinExistence type="predicted"/>
<feature type="non-terminal residue" evidence="1">
    <location>
        <position position="258"/>
    </location>
</feature>